<keyword evidence="3" id="KW-1185">Reference proteome</keyword>
<name>A0A843WH99_COLES</name>
<evidence type="ECO:0000313" key="3">
    <source>
        <dbReference type="Proteomes" id="UP000652761"/>
    </source>
</evidence>
<feature type="region of interest" description="Disordered" evidence="1">
    <location>
        <begin position="256"/>
        <end position="275"/>
    </location>
</feature>
<protein>
    <submittedName>
        <fullName evidence="2">Uncharacterized protein</fullName>
    </submittedName>
</protein>
<gene>
    <name evidence="2" type="ORF">Taro_038916</name>
</gene>
<accession>A0A843WH99</accession>
<sequence>MFNSTSWIWVPEHRRYSHPLRFIPTPLAKELGITFRTGIGIAYVTTIRNRHSETVDNALVFKSHSKVRLLSLGRLRSRKTKNPHLHPLKRKATTTVSRSRRRPFLRRVQKGAKRRLIRRIISALRFWVRWRQWRHRYLLSDIRHVAIRFPPQRRSLSRPHTPCVRLERSREGLRKSPLTVDSHTAAGLVRSSLSSLEELSPPFCAHMSNMESYLNPVYDEKQDPALYTSQDYEDSLPHDLFGESTSPWVAVVHTSEGRRHNEGSPSQNIHPPQSDDQATQLLRLIPQLDQSQIQTLMTALKGNATSSTSPRAGASRPAAAASGPHVVMGQADNTPIRPQTIRFTPFESEHYLPRESRPRSPPY</sequence>
<dbReference type="Proteomes" id="UP000652761">
    <property type="component" value="Unassembled WGS sequence"/>
</dbReference>
<dbReference type="AlphaFoldDB" id="A0A843WH99"/>
<organism evidence="2 3">
    <name type="scientific">Colocasia esculenta</name>
    <name type="common">Wild taro</name>
    <name type="synonym">Arum esculentum</name>
    <dbReference type="NCBI Taxonomy" id="4460"/>
    <lineage>
        <taxon>Eukaryota</taxon>
        <taxon>Viridiplantae</taxon>
        <taxon>Streptophyta</taxon>
        <taxon>Embryophyta</taxon>
        <taxon>Tracheophyta</taxon>
        <taxon>Spermatophyta</taxon>
        <taxon>Magnoliopsida</taxon>
        <taxon>Liliopsida</taxon>
        <taxon>Araceae</taxon>
        <taxon>Aroideae</taxon>
        <taxon>Colocasieae</taxon>
        <taxon>Colocasia</taxon>
    </lineage>
</organism>
<comment type="caution">
    <text evidence="2">The sequence shown here is derived from an EMBL/GenBank/DDBJ whole genome shotgun (WGS) entry which is preliminary data.</text>
</comment>
<evidence type="ECO:0000313" key="2">
    <source>
        <dbReference type="EMBL" id="MQM06098.1"/>
    </source>
</evidence>
<feature type="region of interest" description="Disordered" evidence="1">
    <location>
        <begin position="302"/>
        <end position="363"/>
    </location>
</feature>
<proteinExistence type="predicted"/>
<reference evidence="2" key="1">
    <citation type="submission" date="2017-07" db="EMBL/GenBank/DDBJ databases">
        <title>Taro Niue Genome Assembly and Annotation.</title>
        <authorList>
            <person name="Atibalentja N."/>
            <person name="Keating K."/>
            <person name="Fields C.J."/>
        </authorList>
    </citation>
    <scope>NUCLEOTIDE SEQUENCE</scope>
    <source>
        <strain evidence="2">Niue_2</strain>
        <tissue evidence="2">Leaf</tissue>
    </source>
</reference>
<evidence type="ECO:0000256" key="1">
    <source>
        <dbReference type="SAM" id="MobiDB-lite"/>
    </source>
</evidence>
<dbReference type="EMBL" id="NMUH01003539">
    <property type="protein sequence ID" value="MQM06098.1"/>
    <property type="molecule type" value="Genomic_DNA"/>
</dbReference>
<feature type="region of interest" description="Disordered" evidence="1">
    <location>
        <begin position="80"/>
        <end position="101"/>
    </location>
</feature>
<feature type="compositionally biased region" description="Basic and acidic residues" evidence="1">
    <location>
        <begin position="347"/>
        <end position="363"/>
    </location>
</feature>
<feature type="compositionally biased region" description="Polar residues" evidence="1">
    <location>
        <begin position="263"/>
        <end position="275"/>
    </location>
</feature>
<feature type="compositionally biased region" description="Low complexity" evidence="1">
    <location>
        <begin position="304"/>
        <end position="323"/>
    </location>
</feature>